<sequence>MAAKLRYSDLLNDILEKKIGQCLCPTKYMSSLQYEKPKVNSRDCQFGPNCEFSSSCAYNKDVCTCRPRCTCVPTTQITQPCDKSICICVGTCMCKSEESLIDKCRQPLTDDDKSECTDAMTTLSEKQEMLLKKYMPSSSPCDKSICICGGTCLCKSEESLLNQSYKPPTHSDKTKNCVCSICVGRKQQDYTDDLFPSSFRNTIKKEALTLLADENMKKECAEIKKCITVHKENMKIEPEMCKLQNNCEANNKEVKQLYNPKEDKDTKVVTQINNQVTVSTMVLENKVSIFPNTTEDFMSPQSKYVQKNAKRSYTQSEDYLKRNTKKRGRKSHKKDKTEPKLQRSSCTEKSKSLTYYSCGRRLIQSRPPHIRYYYSGDTEHYGVKLGHKHCRDLPQLVPKTMGWLWNLEDPGKGIRERKGWPPGFIGKNIKNMIQVLKKFNEQEGGSKKDEVHKKWRTVSEVDKKSEHKEEPPLIHIHKKGRVYNITFCPKNSDEDVGPIPIPFSITQKKHDSDTESSESTLEFELHSPKPRRKSNLVMKKAEDEATKLKEDIEPGAIETLAPPPTTAKTTTTKKKSNKKKSDENKNWEDQPTQVQKLNAKEKQDINNDKF</sequence>
<dbReference type="AlphaFoldDB" id="A0A1B6LB81"/>
<evidence type="ECO:0000313" key="3">
    <source>
        <dbReference type="EMBL" id="JAT20953.1"/>
    </source>
</evidence>
<feature type="region of interest" description="Disordered" evidence="1">
    <location>
        <begin position="496"/>
        <end position="610"/>
    </location>
</feature>
<feature type="region of interest" description="Disordered" evidence="1">
    <location>
        <begin position="301"/>
        <end position="346"/>
    </location>
</feature>
<dbReference type="EMBL" id="GEBQ01019024">
    <property type="protein sequence ID" value="JAT20953.1"/>
    <property type="molecule type" value="Transcribed_RNA"/>
</dbReference>
<evidence type="ECO:0000256" key="1">
    <source>
        <dbReference type="SAM" id="MobiDB-lite"/>
    </source>
</evidence>
<organism evidence="3">
    <name type="scientific">Graphocephala atropunctata</name>
    <dbReference type="NCBI Taxonomy" id="36148"/>
    <lineage>
        <taxon>Eukaryota</taxon>
        <taxon>Metazoa</taxon>
        <taxon>Ecdysozoa</taxon>
        <taxon>Arthropoda</taxon>
        <taxon>Hexapoda</taxon>
        <taxon>Insecta</taxon>
        <taxon>Pterygota</taxon>
        <taxon>Neoptera</taxon>
        <taxon>Paraneoptera</taxon>
        <taxon>Hemiptera</taxon>
        <taxon>Auchenorrhyncha</taxon>
        <taxon>Membracoidea</taxon>
        <taxon>Cicadellidae</taxon>
        <taxon>Cicadellinae</taxon>
        <taxon>Cicadellini</taxon>
        <taxon>Graphocephala</taxon>
    </lineage>
</organism>
<proteinExistence type="predicted"/>
<feature type="compositionally biased region" description="Basic and acidic residues" evidence="1">
    <location>
        <begin position="598"/>
        <end position="610"/>
    </location>
</feature>
<evidence type="ECO:0000259" key="2">
    <source>
        <dbReference type="Pfam" id="PF16003"/>
    </source>
</evidence>
<feature type="compositionally biased region" description="Basic residues" evidence="1">
    <location>
        <begin position="322"/>
        <end position="334"/>
    </location>
</feature>
<feature type="compositionally biased region" description="Basic and acidic residues" evidence="1">
    <location>
        <begin position="579"/>
        <end position="588"/>
    </location>
</feature>
<reference evidence="3" key="1">
    <citation type="submission" date="2015-11" db="EMBL/GenBank/DDBJ databases">
        <title>De novo transcriptome assembly of four potential Pierce s Disease insect vectors from Arizona vineyards.</title>
        <authorList>
            <person name="Tassone E.E."/>
        </authorList>
    </citation>
    <scope>NUCLEOTIDE SEQUENCE</scope>
</reference>
<protein>
    <recommendedName>
        <fullName evidence="2">DUF4776 domain-containing protein</fullName>
    </recommendedName>
</protein>
<feature type="domain" description="DUF4776" evidence="2">
    <location>
        <begin position="202"/>
        <end position="490"/>
    </location>
</feature>
<feature type="compositionally biased region" description="Basic and acidic residues" evidence="1">
    <location>
        <begin position="335"/>
        <end position="346"/>
    </location>
</feature>
<name>A0A1B6LB81_9HEMI</name>
<dbReference type="InterPro" id="IPR031949">
    <property type="entry name" value="DUF4776"/>
</dbReference>
<accession>A0A1B6LB81</accession>
<feature type="compositionally biased region" description="Basic and acidic residues" evidence="1">
    <location>
        <begin position="539"/>
        <end position="552"/>
    </location>
</feature>
<gene>
    <name evidence="3" type="ORF">g.16828</name>
</gene>
<dbReference type="Pfam" id="PF16003">
    <property type="entry name" value="DUF4776"/>
    <property type="match status" value="1"/>
</dbReference>
<feature type="compositionally biased region" description="Polar residues" evidence="1">
    <location>
        <begin position="301"/>
        <end position="317"/>
    </location>
</feature>